<keyword evidence="2" id="KW-1185">Reference proteome</keyword>
<reference evidence="1 2" key="1">
    <citation type="submission" date="2018-11" db="EMBL/GenBank/DDBJ databases">
        <authorList>
            <consortium name="Pathogen Informatics"/>
        </authorList>
    </citation>
    <scope>NUCLEOTIDE SEQUENCE [LARGE SCALE GENOMIC DNA]</scope>
    <source>
        <strain>Denwood</strain>
        <strain evidence="2">Zambia</strain>
    </source>
</reference>
<organism evidence="1 2">
    <name type="scientific">Schistosoma mattheei</name>
    <dbReference type="NCBI Taxonomy" id="31246"/>
    <lineage>
        <taxon>Eukaryota</taxon>
        <taxon>Metazoa</taxon>
        <taxon>Spiralia</taxon>
        <taxon>Lophotrochozoa</taxon>
        <taxon>Platyhelminthes</taxon>
        <taxon>Trematoda</taxon>
        <taxon>Digenea</taxon>
        <taxon>Strigeidida</taxon>
        <taxon>Schistosomatoidea</taxon>
        <taxon>Schistosomatidae</taxon>
        <taxon>Schistosoma</taxon>
    </lineage>
</organism>
<gene>
    <name evidence="1" type="ORF">SMTD_LOCUS7228</name>
</gene>
<protein>
    <submittedName>
        <fullName evidence="1">Uncharacterized protein</fullName>
    </submittedName>
</protein>
<name>A0A183NYP2_9TREM</name>
<proteinExistence type="predicted"/>
<accession>A0A183NYP2</accession>
<evidence type="ECO:0000313" key="1">
    <source>
        <dbReference type="EMBL" id="VDP38224.1"/>
    </source>
</evidence>
<sequence length="84" mass="10112">MIQDVKRFLSILVFYVQIQKVTFLFGYQFHLIIHHVLHHCQSIDDILDNQNLHETIDHEIYTIKIHFLVRLHILPLKSHVCPED</sequence>
<dbReference type="AlphaFoldDB" id="A0A183NYP2"/>
<dbReference type="Proteomes" id="UP000269396">
    <property type="component" value="Unassembled WGS sequence"/>
</dbReference>
<dbReference type="EMBL" id="UZAL01028072">
    <property type="protein sequence ID" value="VDP38224.1"/>
    <property type="molecule type" value="Genomic_DNA"/>
</dbReference>
<evidence type="ECO:0000313" key="2">
    <source>
        <dbReference type="Proteomes" id="UP000269396"/>
    </source>
</evidence>